<keyword evidence="5" id="KW-0472">Membrane</keyword>
<dbReference type="SUPFAM" id="SSF52047">
    <property type="entry name" value="RNI-like"/>
    <property type="match status" value="1"/>
</dbReference>
<dbReference type="Gene3D" id="3.80.10.10">
    <property type="entry name" value="Ribonuclease Inhibitor"/>
    <property type="match status" value="1"/>
</dbReference>
<dbReference type="CDD" id="cd00116">
    <property type="entry name" value="LRR_RI"/>
    <property type="match status" value="1"/>
</dbReference>
<dbReference type="InterPro" id="IPR027038">
    <property type="entry name" value="RanGap"/>
</dbReference>
<evidence type="ECO:0000256" key="1">
    <source>
        <dbReference type="ARBA" id="ARBA00022468"/>
    </source>
</evidence>
<keyword evidence="6" id="KW-1185">Reference proteome</keyword>
<dbReference type="AlphaFoldDB" id="A0A0N5ALT5"/>
<keyword evidence="2" id="KW-0433">Leucine-rich repeat</keyword>
<accession>A0A0N5ALT5</accession>
<keyword evidence="5" id="KW-1133">Transmembrane helix</keyword>
<organism evidence="6 7">
    <name type="scientific">Syphacia muris</name>
    <dbReference type="NCBI Taxonomy" id="451379"/>
    <lineage>
        <taxon>Eukaryota</taxon>
        <taxon>Metazoa</taxon>
        <taxon>Ecdysozoa</taxon>
        <taxon>Nematoda</taxon>
        <taxon>Chromadorea</taxon>
        <taxon>Rhabditida</taxon>
        <taxon>Spirurina</taxon>
        <taxon>Oxyuridomorpha</taxon>
        <taxon>Oxyuroidea</taxon>
        <taxon>Oxyuridae</taxon>
        <taxon>Syphacia</taxon>
    </lineage>
</organism>
<dbReference type="GO" id="GO:0005634">
    <property type="term" value="C:nucleus"/>
    <property type="evidence" value="ECO:0007669"/>
    <property type="project" value="TreeGrafter"/>
</dbReference>
<dbReference type="PANTHER" id="PTHR24113">
    <property type="entry name" value="RAN GTPASE-ACTIVATING PROTEIN 1"/>
    <property type="match status" value="1"/>
</dbReference>
<dbReference type="WBParaSite" id="SMUV_0000551301-mRNA-1">
    <property type="protein sequence ID" value="SMUV_0000551301-mRNA-1"/>
    <property type="gene ID" value="SMUV_0000551301"/>
</dbReference>
<keyword evidence="3" id="KW-0677">Repeat</keyword>
<reference evidence="7" key="1">
    <citation type="submission" date="2016-04" db="UniProtKB">
        <authorList>
            <consortium name="WormBaseParasite"/>
        </authorList>
    </citation>
    <scope>IDENTIFICATION</scope>
</reference>
<dbReference type="GO" id="GO:0006913">
    <property type="term" value="P:nucleocytoplasmic transport"/>
    <property type="evidence" value="ECO:0007669"/>
    <property type="project" value="TreeGrafter"/>
</dbReference>
<keyword evidence="5" id="KW-0812">Transmembrane</keyword>
<proteinExistence type="predicted"/>
<evidence type="ECO:0000256" key="4">
    <source>
        <dbReference type="SAM" id="MobiDB-lite"/>
    </source>
</evidence>
<dbReference type="GO" id="GO:0005096">
    <property type="term" value="F:GTPase activator activity"/>
    <property type="evidence" value="ECO:0007669"/>
    <property type="project" value="UniProtKB-KW"/>
</dbReference>
<name>A0A0N5ALT5_9BILA</name>
<feature type="transmembrane region" description="Helical" evidence="5">
    <location>
        <begin position="399"/>
        <end position="422"/>
    </location>
</feature>
<dbReference type="Pfam" id="PF13516">
    <property type="entry name" value="LRR_6"/>
    <property type="match status" value="4"/>
</dbReference>
<dbReference type="GO" id="GO:0031267">
    <property type="term" value="F:small GTPase binding"/>
    <property type="evidence" value="ECO:0007669"/>
    <property type="project" value="TreeGrafter"/>
</dbReference>
<dbReference type="InterPro" id="IPR032675">
    <property type="entry name" value="LRR_dom_sf"/>
</dbReference>
<evidence type="ECO:0000256" key="5">
    <source>
        <dbReference type="SAM" id="Phobius"/>
    </source>
</evidence>
<dbReference type="PANTHER" id="PTHR24113:SF12">
    <property type="entry name" value="RAN GTPASE-ACTIVATING PROTEIN 1"/>
    <property type="match status" value="1"/>
</dbReference>
<dbReference type="InterPro" id="IPR001611">
    <property type="entry name" value="Leu-rich_rpt"/>
</dbReference>
<dbReference type="SMART" id="SM00368">
    <property type="entry name" value="LRR_RI"/>
    <property type="match status" value="8"/>
</dbReference>
<dbReference type="STRING" id="451379.A0A0N5ALT5"/>
<evidence type="ECO:0000313" key="7">
    <source>
        <dbReference type="WBParaSite" id="SMUV_0000551301-mRNA-1"/>
    </source>
</evidence>
<evidence type="ECO:0000313" key="6">
    <source>
        <dbReference type="Proteomes" id="UP000046393"/>
    </source>
</evidence>
<evidence type="ECO:0000256" key="3">
    <source>
        <dbReference type="ARBA" id="ARBA00022737"/>
    </source>
</evidence>
<dbReference type="GO" id="GO:0005829">
    <property type="term" value="C:cytosol"/>
    <property type="evidence" value="ECO:0007669"/>
    <property type="project" value="TreeGrafter"/>
</dbReference>
<feature type="region of interest" description="Disordered" evidence="4">
    <location>
        <begin position="352"/>
        <end position="377"/>
    </location>
</feature>
<evidence type="ECO:0000256" key="2">
    <source>
        <dbReference type="ARBA" id="ARBA00022614"/>
    </source>
</evidence>
<dbReference type="GO" id="GO:0048471">
    <property type="term" value="C:perinuclear region of cytoplasm"/>
    <property type="evidence" value="ECO:0007669"/>
    <property type="project" value="TreeGrafter"/>
</dbReference>
<sequence>MGLLSEVNGEWILSFLDEQHKWDSIAEEPSLAIETAEIIHALEFRGNTLGIDAGKRISKALEKHPELKRALWSDMFTGRMKSEIPPVLRSLCDSMMSVAVNLVELDLSDNAFGPIGAEGIEHFLQSPSAYSLQVLKLNNNGLGAGGKVIARALKNCCINAKRDGRKFCLRSFIAGRNRLEMPGAIALADAFKEIGTLEEINMHQNGINASGIEALADSFKNNLSLRIINLSDNTFTSVGAKAIAKCLKMVAISYANNWYLTKLEVLHFGDCLCRNSGTVALMESIHPTVHSKLKEINLSGNELGPPIIEKILEKMAKDFSLDSLVLHTNNLGERFLGVKSRYTRHTFVDLGEESDDQGSLDDVEDGEVTDNDDRDEYTEESKECVENGHSQAELRNVIMVWHFTVFILLHLLPFIIGLYLCLTFP</sequence>
<dbReference type="Proteomes" id="UP000046393">
    <property type="component" value="Unplaced"/>
</dbReference>
<protein>
    <submittedName>
        <fullName evidence="7">Ran gtpase-activating protein</fullName>
    </submittedName>
</protein>
<keyword evidence="1" id="KW-0343">GTPase activation</keyword>